<dbReference type="GO" id="GO:0006281">
    <property type="term" value="P:DNA repair"/>
    <property type="evidence" value="ECO:0007669"/>
    <property type="project" value="UniProtKB-KW"/>
</dbReference>
<evidence type="ECO:0000256" key="13">
    <source>
        <dbReference type="ARBA" id="ARBA00034808"/>
    </source>
</evidence>
<evidence type="ECO:0000256" key="4">
    <source>
        <dbReference type="ARBA" id="ARBA00022763"/>
    </source>
</evidence>
<dbReference type="PANTHER" id="PTHR47964:SF1">
    <property type="entry name" value="ATP-DEPENDENT DNA HELICASE HOMOLOG RECG, CHLOROPLASTIC"/>
    <property type="match status" value="1"/>
</dbReference>
<reference evidence="19" key="1">
    <citation type="submission" date="2018-05" db="EMBL/GenBank/DDBJ databases">
        <authorList>
            <person name="Lanie J.A."/>
            <person name="Ng W.-L."/>
            <person name="Kazmierczak K.M."/>
            <person name="Andrzejewski T.M."/>
            <person name="Davidsen T.M."/>
            <person name="Wayne K.J."/>
            <person name="Tettelin H."/>
            <person name="Glass J.I."/>
            <person name="Rusch D."/>
            <person name="Podicherti R."/>
            <person name="Tsui H.-C.T."/>
            <person name="Winkler M.E."/>
        </authorList>
    </citation>
    <scope>NUCLEOTIDE SEQUENCE</scope>
</reference>
<dbReference type="Pfam" id="PF17191">
    <property type="entry name" value="RecG_wedge"/>
    <property type="match status" value="1"/>
</dbReference>
<dbReference type="CDD" id="cd04488">
    <property type="entry name" value="RecG_wedge_OBF"/>
    <property type="match status" value="1"/>
</dbReference>
<proteinExistence type="inferred from homology"/>
<dbReference type="GO" id="GO:0006310">
    <property type="term" value="P:DNA recombination"/>
    <property type="evidence" value="ECO:0007669"/>
    <property type="project" value="UniProtKB-KW"/>
</dbReference>
<dbReference type="GO" id="GO:0003677">
    <property type="term" value="F:DNA binding"/>
    <property type="evidence" value="ECO:0007669"/>
    <property type="project" value="UniProtKB-KW"/>
</dbReference>
<keyword evidence="7" id="KW-0067">ATP-binding</keyword>
<evidence type="ECO:0000256" key="16">
    <source>
        <dbReference type="ARBA" id="ARBA00049819"/>
    </source>
</evidence>
<keyword evidence="9" id="KW-0233">DNA recombination</keyword>
<keyword evidence="4" id="KW-0227">DNA damage</keyword>
<dbReference type="AlphaFoldDB" id="A0A381YQY5"/>
<evidence type="ECO:0000256" key="15">
    <source>
        <dbReference type="ARBA" id="ARBA00049803"/>
    </source>
</evidence>
<keyword evidence="8" id="KW-0238">DNA-binding</keyword>
<evidence type="ECO:0000259" key="17">
    <source>
        <dbReference type="PROSITE" id="PS51192"/>
    </source>
</evidence>
<dbReference type="Pfam" id="PF19833">
    <property type="entry name" value="RecG_dom3_C"/>
    <property type="match status" value="1"/>
</dbReference>
<dbReference type="GO" id="GO:0043138">
    <property type="term" value="F:3'-5' DNA helicase activity"/>
    <property type="evidence" value="ECO:0007669"/>
    <property type="project" value="UniProtKB-EC"/>
</dbReference>
<dbReference type="SUPFAM" id="SSF50249">
    <property type="entry name" value="Nucleic acid-binding proteins"/>
    <property type="match status" value="1"/>
</dbReference>
<evidence type="ECO:0000256" key="2">
    <source>
        <dbReference type="ARBA" id="ARBA00017846"/>
    </source>
</evidence>
<comment type="similarity">
    <text evidence="1">Belongs to the helicase family. RecG subfamily.</text>
</comment>
<dbReference type="GO" id="GO:0016787">
    <property type="term" value="F:hydrolase activity"/>
    <property type="evidence" value="ECO:0007669"/>
    <property type="project" value="UniProtKB-KW"/>
</dbReference>
<dbReference type="GO" id="GO:0005524">
    <property type="term" value="F:ATP binding"/>
    <property type="evidence" value="ECO:0007669"/>
    <property type="project" value="UniProtKB-KW"/>
</dbReference>
<dbReference type="InterPro" id="IPR001650">
    <property type="entry name" value="Helicase_C-like"/>
</dbReference>
<evidence type="ECO:0000256" key="12">
    <source>
        <dbReference type="ARBA" id="ARBA00034617"/>
    </source>
</evidence>
<protein>
    <recommendedName>
        <fullName evidence="2">ATP-dependent DNA helicase RecG</fullName>
        <ecNumber evidence="13">5.6.2.4</ecNumber>
    </recommendedName>
    <alternativeName>
        <fullName evidence="15">DNA branch migration protein RecG</fullName>
    </alternativeName>
    <alternativeName>
        <fullName evidence="16">Probable DNA 3'-5' helicase RecG</fullName>
    </alternativeName>
</protein>
<evidence type="ECO:0000259" key="18">
    <source>
        <dbReference type="PROSITE" id="PS51194"/>
    </source>
</evidence>
<keyword evidence="6" id="KW-0347">Helicase</keyword>
<organism evidence="19">
    <name type="scientific">marine metagenome</name>
    <dbReference type="NCBI Taxonomy" id="408172"/>
    <lineage>
        <taxon>unclassified sequences</taxon>
        <taxon>metagenomes</taxon>
        <taxon>ecological metagenomes</taxon>
    </lineage>
</organism>
<evidence type="ECO:0000256" key="5">
    <source>
        <dbReference type="ARBA" id="ARBA00022801"/>
    </source>
</evidence>
<keyword evidence="11" id="KW-0413">Isomerase</keyword>
<comment type="catalytic activity">
    <reaction evidence="12">
        <text>Couples ATP hydrolysis with the unwinding of duplex DNA by translocating in the 3'-5' direction.</text>
        <dbReference type="EC" id="5.6.2.4"/>
    </reaction>
</comment>
<dbReference type="NCBIfam" id="NF008165">
    <property type="entry name" value="PRK10917.1-3"/>
    <property type="match status" value="1"/>
</dbReference>
<dbReference type="CDD" id="cd17992">
    <property type="entry name" value="DEXHc_RecG"/>
    <property type="match status" value="1"/>
</dbReference>
<evidence type="ECO:0000256" key="14">
    <source>
        <dbReference type="ARBA" id="ARBA00048988"/>
    </source>
</evidence>
<dbReference type="SMART" id="SM00487">
    <property type="entry name" value="DEXDc"/>
    <property type="match status" value="1"/>
</dbReference>
<dbReference type="Gene3D" id="2.40.50.140">
    <property type="entry name" value="Nucleic acid-binding proteins"/>
    <property type="match status" value="1"/>
</dbReference>
<evidence type="ECO:0000313" key="19">
    <source>
        <dbReference type="EMBL" id="SVA79415.1"/>
    </source>
</evidence>
<dbReference type="NCBIfam" id="TIGR00643">
    <property type="entry name" value="recG"/>
    <property type="match status" value="1"/>
</dbReference>
<dbReference type="SMART" id="SM00490">
    <property type="entry name" value="HELICc"/>
    <property type="match status" value="1"/>
</dbReference>
<evidence type="ECO:0000256" key="1">
    <source>
        <dbReference type="ARBA" id="ARBA00007504"/>
    </source>
</evidence>
<keyword evidence="10" id="KW-0234">DNA repair</keyword>
<evidence type="ECO:0000256" key="9">
    <source>
        <dbReference type="ARBA" id="ARBA00023172"/>
    </source>
</evidence>
<dbReference type="InterPro" id="IPR004609">
    <property type="entry name" value="ATP-dep_DNA_helicase_RecG"/>
</dbReference>
<dbReference type="PROSITE" id="PS51192">
    <property type="entry name" value="HELICASE_ATP_BIND_1"/>
    <property type="match status" value="1"/>
</dbReference>
<dbReference type="Pfam" id="PF00270">
    <property type="entry name" value="DEAD"/>
    <property type="match status" value="1"/>
</dbReference>
<keyword evidence="5" id="KW-0378">Hydrolase</keyword>
<dbReference type="InterPro" id="IPR045562">
    <property type="entry name" value="RecG_dom3_C"/>
</dbReference>
<dbReference type="InterPro" id="IPR027417">
    <property type="entry name" value="P-loop_NTPase"/>
</dbReference>
<evidence type="ECO:0000256" key="6">
    <source>
        <dbReference type="ARBA" id="ARBA00022806"/>
    </source>
</evidence>
<evidence type="ECO:0000256" key="7">
    <source>
        <dbReference type="ARBA" id="ARBA00022840"/>
    </source>
</evidence>
<feature type="domain" description="Helicase ATP-binding" evidence="17">
    <location>
        <begin position="287"/>
        <end position="448"/>
    </location>
</feature>
<accession>A0A381YQY5</accession>
<gene>
    <name evidence="19" type="ORF">METZ01_LOCUS132269</name>
</gene>
<dbReference type="EC" id="5.6.2.4" evidence="13"/>
<dbReference type="InterPro" id="IPR014001">
    <property type="entry name" value="Helicase_ATP-bd"/>
</dbReference>
<dbReference type="Pfam" id="PF00271">
    <property type="entry name" value="Helicase_C"/>
    <property type="match status" value="1"/>
</dbReference>
<dbReference type="Gene3D" id="3.40.50.300">
    <property type="entry name" value="P-loop containing nucleotide triphosphate hydrolases"/>
    <property type="match status" value="2"/>
</dbReference>
<evidence type="ECO:0000256" key="8">
    <source>
        <dbReference type="ARBA" id="ARBA00023125"/>
    </source>
</evidence>
<dbReference type="InterPro" id="IPR033454">
    <property type="entry name" value="RecG_wedge"/>
</dbReference>
<keyword evidence="3" id="KW-0547">Nucleotide-binding</keyword>
<dbReference type="SUPFAM" id="SSF52540">
    <property type="entry name" value="P-loop containing nucleoside triphosphate hydrolases"/>
    <property type="match status" value="2"/>
</dbReference>
<evidence type="ECO:0000256" key="3">
    <source>
        <dbReference type="ARBA" id="ARBA00022741"/>
    </source>
</evidence>
<dbReference type="InterPro" id="IPR047112">
    <property type="entry name" value="RecG/Mfd"/>
</dbReference>
<comment type="catalytic activity">
    <reaction evidence="14">
        <text>ATP + H2O = ADP + phosphate + H(+)</text>
        <dbReference type="Rhea" id="RHEA:13065"/>
        <dbReference type="ChEBI" id="CHEBI:15377"/>
        <dbReference type="ChEBI" id="CHEBI:15378"/>
        <dbReference type="ChEBI" id="CHEBI:30616"/>
        <dbReference type="ChEBI" id="CHEBI:43474"/>
        <dbReference type="ChEBI" id="CHEBI:456216"/>
        <dbReference type="EC" id="5.6.2.4"/>
    </reaction>
</comment>
<dbReference type="InterPro" id="IPR012340">
    <property type="entry name" value="NA-bd_OB-fold"/>
</dbReference>
<dbReference type="EMBL" id="UINC01018836">
    <property type="protein sequence ID" value="SVA79415.1"/>
    <property type="molecule type" value="Genomic_DNA"/>
</dbReference>
<evidence type="ECO:0000256" key="11">
    <source>
        <dbReference type="ARBA" id="ARBA00023235"/>
    </source>
</evidence>
<dbReference type="PROSITE" id="PS51194">
    <property type="entry name" value="HELICASE_CTER"/>
    <property type="match status" value="1"/>
</dbReference>
<dbReference type="InterPro" id="IPR011545">
    <property type="entry name" value="DEAD/DEAH_box_helicase_dom"/>
</dbReference>
<name>A0A381YQY5_9ZZZZ</name>
<sequence length="700" mass="79854">MTSATTYYQTNLTTDITYLKGVGPQRGGALKRYGIENVGQLLHHFPRRYLDRTNIKYIREVKIGEEAVIIGKIASFGMQQARRRRFFQMTLNDPTGYLTCVWFNSISWIVDKFQEGDSIAVFGKIEFRKGFQIIHPEFDILEEGEDPVNTGKILAQYPSTAALKAVGLEGRGFRKIIHVALELVVDEIEDYFTPEFRDEEKLLSLHEALEQVHQPNDKKNLQNAISRLKYDEHFFLQLLMALKRQAKEENSGRVFSQRGKYEKDIFESLDFTLTDAQINVLKEIRSDLARRSPMNRLIQGDVGSGKTIVAVLAAAIVISHGSQVAIMAPTEILAEQHYSSFLQFCKPVNIKIALLTGNQKKADKEKVYSELESGEIQLVVGTHALIQEGVTFQDLGMIIVDEQHRFGVEQRKALIDKGYSPEVLALTATPIPRTLAFTIHGDMHISIIDELPKNRLPIITKVVEPGRMDQVYDFMKKEMDAGRQCFVIYPIIEESEKMDWKASDTGFKNLSEKVFIDYKVGYIHGKMKKETRDEQMAAMANNEVQCLVATTVVEVGIDIPNATVMVIENADRFGLTQLHQLRGRIGRGNSQSYCVLVKNSRSPEAEHRLKVMESTSNGFKISDEDLKLRGPGEFFGTRQHGYIKSKIANFVEDGPIIRQTRKRAFEMVEYDPKLQLDKHQNIRKQFKENYRHMLEFVNIS</sequence>
<dbReference type="PANTHER" id="PTHR47964">
    <property type="entry name" value="ATP-DEPENDENT DNA HELICASE HOMOLOG RECG, CHLOROPLASTIC"/>
    <property type="match status" value="1"/>
</dbReference>
<dbReference type="NCBIfam" id="NF008168">
    <property type="entry name" value="PRK10917.2-2"/>
    <property type="match status" value="1"/>
</dbReference>
<feature type="domain" description="Helicase C-terminal" evidence="18">
    <location>
        <begin position="467"/>
        <end position="627"/>
    </location>
</feature>
<evidence type="ECO:0000256" key="10">
    <source>
        <dbReference type="ARBA" id="ARBA00023204"/>
    </source>
</evidence>